<accession>A0A085M6D0</accession>
<dbReference type="Proteomes" id="UP000030764">
    <property type="component" value="Unassembled WGS sequence"/>
</dbReference>
<dbReference type="AlphaFoldDB" id="A0A085M6D0"/>
<gene>
    <name evidence="1" type="ORF">M513_06267</name>
</gene>
<evidence type="ECO:0000313" key="2">
    <source>
        <dbReference type="Proteomes" id="UP000030764"/>
    </source>
</evidence>
<organism evidence="1 2">
    <name type="scientific">Trichuris suis</name>
    <name type="common">pig whipworm</name>
    <dbReference type="NCBI Taxonomy" id="68888"/>
    <lineage>
        <taxon>Eukaryota</taxon>
        <taxon>Metazoa</taxon>
        <taxon>Ecdysozoa</taxon>
        <taxon>Nematoda</taxon>
        <taxon>Enoplea</taxon>
        <taxon>Dorylaimia</taxon>
        <taxon>Trichinellida</taxon>
        <taxon>Trichuridae</taxon>
        <taxon>Trichuris</taxon>
    </lineage>
</organism>
<dbReference type="EMBL" id="KL363223">
    <property type="protein sequence ID" value="KFD52776.1"/>
    <property type="molecule type" value="Genomic_DNA"/>
</dbReference>
<reference evidence="1 2" key="1">
    <citation type="journal article" date="2014" name="Nat. Genet.">
        <title>Genome and transcriptome of the porcine whipworm Trichuris suis.</title>
        <authorList>
            <person name="Jex A.R."/>
            <person name="Nejsum P."/>
            <person name="Schwarz E.M."/>
            <person name="Hu L."/>
            <person name="Young N.D."/>
            <person name="Hall R.S."/>
            <person name="Korhonen P.K."/>
            <person name="Liao S."/>
            <person name="Thamsborg S."/>
            <person name="Xia J."/>
            <person name="Xu P."/>
            <person name="Wang S."/>
            <person name="Scheerlinck J.P."/>
            <person name="Hofmann A."/>
            <person name="Sternberg P.W."/>
            <person name="Wang J."/>
            <person name="Gasser R.B."/>
        </authorList>
    </citation>
    <scope>NUCLEOTIDE SEQUENCE [LARGE SCALE GENOMIC DNA]</scope>
    <source>
        <strain evidence="1">DCEP-RM93M</strain>
    </source>
</reference>
<protein>
    <submittedName>
        <fullName evidence="1">Uncharacterized protein</fullName>
    </submittedName>
</protein>
<evidence type="ECO:0000313" key="1">
    <source>
        <dbReference type="EMBL" id="KFD52776.1"/>
    </source>
</evidence>
<keyword evidence="2" id="KW-1185">Reference proteome</keyword>
<sequence>MRRAQDLRLRNIIQSKARYLEFRNSECSKIQRLRTLNADMTSYMENSKCDFVTIFNEADDSDRSILIQQNVLMSSSLESPIGGNNY</sequence>
<proteinExistence type="predicted"/>
<name>A0A085M6D0_9BILA</name>